<keyword evidence="1" id="KW-1133">Transmembrane helix</keyword>
<evidence type="ECO:0000256" key="1">
    <source>
        <dbReference type="SAM" id="Phobius"/>
    </source>
</evidence>
<comment type="caution">
    <text evidence="2">The sequence shown here is derived from an EMBL/GenBank/DDBJ whole genome shotgun (WGS) entry which is preliminary data.</text>
</comment>
<dbReference type="AlphaFoldDB" id="A0A9Q4T6N2"/>
<evidence type="ECO:0000313" key="2">
    <source>
        <dbReference type="EMBL" id="NCH89938.1"/>
    </source>
</evidence>
<gene>
    <name evidence="2" type="ORF">EHJ13_21240</name>
</gene>
<sequence>MQINRLVALFFWGMVAKCLSELLDVSVLFTQDLLKWCGYSLWVMAVLFLLYDILKPHIRTRRQKREVV</sequence>
<proteinExistence type="predicted"/>
<name>A0A9Q4T6N2_9ENTR</name>
<evidence type="ECO:0000313" key="3">
    <source>
        <dbReference type="Proteomes" id="UP000778262"/>
    </source>
</evidence>
<reference evidence="2" key="1">
    <citation type="submission" date="2018-11" db="EMBL/GenBank/DDBJ databases">
        <title>Genomics analysis of Putative Virulence Factors on Adhesion and Cytotoxicity for Cronobacter spp.</title>
        <authorList>
            <person name="Cui J."/>
        </authorList>
    </citation>
    <scope>NUCLEOTIDE SEQUENCE</scope>
    <source>
        <strain evidence="2">SD69</strain>
    </source>
</reference>
<keyword evidence="1" id="KW-0812">Transmembrane</keyword>
<dbReference type="Proteomes" id="UP000778262">
    <property type="component" value="Unassembled WGS sequence"/>
</dbReference>
<accession>A0A9Q4T6N2</accession>
<feature type="transmembrane region" description="Helical" evidence="1">
    <location>
        <begin position="36"/>
        <end position="54"/>
    </location>
</feature>
<organism evidence="2 3">
    <name type="scientific">Cronobacter dublinensis</name>
    <dbReference type="NCBI Taxonomy" id="413497"/>
    <lineage>
        <taxon>Bacteria</taxon>
        <taxon>Pseudomonadati</taxon>
        <taxon>Pseudomonadota</taxon>
        <taxon>Gammaproteobacteria</taxon>
        <taxon>Enterobacterales</taxon>
        <taxon>Enterobacteriaceae</taxon>
        <taxon>Cronobacter</taxon>
    </lineage>
</organism>
<dbReference type="EMBL" id="RPBY01000013">
    <property type="protein sequence ID" value="NCH89938.1"/>
    <property type="molecule type" value="Genomic_DNA"/>
</dbReference>
<protein>
    <submittedName>
        <fullName evidence="2">Uncharacterized protein</fullName>
    </submittedName>
</protein>
<keyword evidence="1" id="KW-0472">Membrane</keyword>
<dbReference type="RefSeq" id="WP_105640947.1">
    <property type="nucleotide sequence ID" value="NZ_NRNP01000014.1"/>
</dbReference>